<comment type="caution">
    <text evidence="3">The sequence shown here is derived from an EMBL/GenBank/DDBJ whole genome shotgun (WGS) entry which is preliminary data.</text>
</comment>
<comment type="similarity">
    <text evidence="1">Belongs to the cytochrome P450 family.</text>
</comment>
<organism evidence="3 4">
    <name type="scientific">Aspergillus pseudoustus</name>
    <dbReference type="NCBI Taxonomy" id="1810923"/>
    <lineage>
        <taxon>Eukaryota</taxon>
        <taxon>Fungi</taxon>
        <taxon>Dikarya</taxon>
        <taxon>Ascomycota</taxon>
        <taxon>Pezizomycotina</taxon>
        <taxon>Eurotiomycetes</taxon>
        <taxon>Eurotiomycetidae</taxon>
        <taxon>Eurotiales</taxon>
        <taxon>Aspergillaceae</taxon>
        <taxon>Aspergillus</taxon>
        <taxon>Aspergillus subgen. Nidulantes</taxon>
    </lineage>
</organism>
<gene>
    <name evidence="3" type="ORF">BJY01DRAFT_252935</name>
</gene>
<dbReference type="InterPro" id="IPR050121">
    <property type="entry name" value="Cytochrome_P450_monoxygenase"/>
</dbReference>
<dbReference type="InterPro" id="IPR036396">
    <property type="entry name" value="Cyt_P450_sf"/>
</dbReference>
<keyword evidence="2" id="KW-1133">Transmembrane helix</keyword>
<dbReference type="PRINTS" id="PR00463">
    <property type="entry name" value="EP450I"/>
</dbReference>
<reference evidence="3 4" key="1">
    <citation type="submission" date="2024-07" db="EMBL/GenBank/DDBJ databases">
        <title>Section-level genome sequencing and comparative genomics of Aspergillus sections Usti and Cavernicolus.</title>
        <authorList>
            <consortium name="Lawrence Berkeley National Laboratory"/>
            <person name="Nybo J.L."/>
            <person name="Vesth T.C."/>
            <person name="Theobald S."/>
            <person name="Frisvad J.C."/>
            <person name="Larsen T.O."/>
            <person name="Kjaerboelling I."/>
            <person name="Rothschild-Mancinelli K."/>
            <person name="Lyhne E.K."/>
            <person name="Kogle M.E."/>
            <person name="Barry K."/>
            <person name="Clum A."/>
            <person name="Na H."/>
            <person name="Ledsgaard L."/>
            <person name="Lin J."/>
            <person name="Lipzen A."/>
            <person name="Kuo A."/>
            <person name="Riley R."/>
            <person name="Mondo S."/>
            <person name="Labutti K."/>
            <person name="Haridas S."/>
            <person name="Pangalinan J."/>
            <person name="Salamov A.A."/>
            <person name="Simmons B.A."/>
            <person name="Magnuson J.K."/>
            <person name="Chen J."/>
            <person name="Drula E."/>
            <person name="Henrissat B."/>
            <person name="Wiebenga A."/>
            <person name="Lubbers R.J."/>
            <person name="Gomes A.C."/>
            <person name="Makela M.R."/>
            <person name="Stajich J."/>
            <person name="Grigoriev I.V."/>
            <person name="Mortensen U.H."/>
            <person name="De Vries R.P."/>
            <person name="Baker S.E."/>
            <person name="Andersen M.R."/>
        </authorList>
    </citation>
    <scope>NUCLEOTIDE SEQUENCE [LARGE SCALE GENOMIC DNA]</scope>
    <source>
        <strain evidence="3 4">CBS 123904</strain>
    </source>
</reference>
<proteinExistence type="inferred from homology"/>
<dbReference type="InterPro" id="IPR002401">
    <property type="entry name" value="Cyt_P450_E_grp-I"/>
</dbReference>
<evidence type="ECO:0000313" key="4">
    <source>
        <dbReference type="Proteomes" id="UP001610446"/>
    </source>
</evidence>
<dbReference type="PRINTS" id="PR00385">
    <property type="entry name" value="P450"/>
</dbReference>
<dbReference type="PANTHER" id="PTHR24305:SF166">
    <property type="entry name" value="CYTOCHROME P450 12A4, MITOCHONDRIAL-RELATED"/>
    <property type="match status" value="1"/>
</dbReference>
<feature type="transmembrane region" description="Helical" evidence="2">
    <location>
        <begin position="6"/>
        <end position="22"/>
    </location>
</feature>
<dbReference type="PANTHER" id="PTHR24305">
    <property type="entry name" value="CYTOCHROME P450"/>
    <property type="match status" value="1"/>
</dbReference>
<dbReference type="Proteomes" id="UP001610446">
    <property type="component" value="Unassembled WGS sequence"/>
</dbReference>
<accession>A0ABR4J6N2</accession>
<name>A0ABR4J6N2_9EURO</name>
<dbReference type="Pfam" id="PF00067">
    <property type="entry name" value="p450"/>
    <property type="match status" value="1"/>
</dbReference>
<evidence type="ECO:0000256" key="2">
    <source>
        <dbReference type="SAM" id="Phobius"/>
    </source>
</evidence>
<dbReference type="SUPFAM" id="SSF48264">
    <property type="entry name" value="Cytochrome P450"/>
    <property type="match status" value="1"/>
</dbReference>
<dbReference type="InterPro" id="IPR001128">
    <property type="entry name" value="Cyt_P450"/>
</dbReference>
<keyword evidence="2" id="KW-0472">Membrane</keyword>
<dbReference type="Gene3D" id="1.10.630.10">
    <property type="entry name" value="Cytochrome P450"/>
    <property type="match status" value="1"/>
</dbReference>
<keyword evidence="2" id="KW-0812">Transmembrane</keyword>
<keyword evidence="4" id="KW-1185">Reference proteome</keyword>
<protein>
    <submittedName>
        <fullName evidence="3">Cytochrome P450</fullName>
    </submittedName>
</protein>
<dbReference type="EMBL" id="JBFXLU010000216">
    <property type="protein sequence ID" value="KAL2834703.1"/>
    <property type="molecule type" value="Genomic_DNA"/>
</dbReference>
<evidence type="ECO:0000256" key="1">
    <source>
        <dbReference type="ARBA" id="ARBA00010617"/>
    </source>
</evidence>
<sequence length="561" mass="62305">MAVSYLIFVFALGIVVFGIRLVQRRRFYADLVAANGIHPPRVKPKPPHSPIWGHLKLFNEIISQFPPNTAIATYYTEISHKYNLKGIFYLDLWPFGPSQMILVHPDAAEQVTTIENYPLHDVVARYLTPLIGENAIGAADGEKWKMLHQILAPSFRPSNVKAAAPVIAEQVCKLLRPALEAYAARTGTGGGEIFSMEKCAAQLVFGISSMVILGDGVSEEENAHLLQCLDHIVDYATTLTLTTAVNPLVKAGKWWKKRTATRHMDLFLQGFVKNRYAQIAEGKISRGRMMNLTMLDTLLFNARGVQCEPHDQTTLKPEFLQIVVDNLKGLLLGGFGTTADTLCYVFIMVALHPAVVQNLREEHNQVFGSDSNLTKTILQQSPHKLNELVYTTAVIKETLRLFPVGFGVRKAKPGTTTLTYNHTLYPTVGQMIIPCTHTIHYDADAFAHPTKFDPARFLDLDDLDSGAAAKVPREAWRPFERGARACPGRELAMDEMRIILLLTVRDFDFQCAGVDSEPSSTTRAHHTDMDLVMGDLAFQETGFSAKARGGTMMRVSSAVRL</sequence>
<evidence type="ECO:0000313" key="3">
    <source>
        <dbReference type="EMBL" id="KAL2834703.1"/>
    </source>
</evidence>